<evidence type="ECO:0000313" key="2">
    <source>
        <dbReference type="Proteomes" id="UP000069030"/>
    </source>
</evidence>
<reference evidence="1 2" key="1">
    <citation type="journal article" date="2016" name="J. Zhejiang Univ. Sci. B">
        <title>Antibiotic resistance mechanisms of Myroides sp.</title>
        <authorList>
            <person name="Hu S."/>
            <person name="Yuan S."/>
            <person name="Qu H."/>
            <person name="Jiang T."/>
            <person name="Zhou Y."/>
            <person name="Wang M."/>
            <person name="Ming D."/>
        </authorList>
    </citation>
    <scope>NUCLEOTIDE SEQUENCE [LARGE SCALE GENOMIC DNA]</scope>
    <source>
        <strain evidence="1 2">PR63039</strain>
    </source>
</reference>
<organism evidence="1 2">
    <name type="scientific">Myroides odoratimimus</name>
    <dbReference type="NCBI Taxonomy" id="76832"/>
    <lineage>
        <taxon>Bacteria</taxon>
        <taxon>Pseudomonadati</taxon>
        <taxon>Bacteroidota</taxon>
        <taxon>Flavobacteriia</taxon>
        <taxon>Flavobacteriales</taxon>
        <taxon>Flavobacteriaceae</taxon>
        <taxon>Myroides</taxon>
    </lineage>
</organism>
<name>A0AAI8G6I7_9FLAO</name>
<protein>
    <recommendedName>
        <fullName evidence="3">DUF3024 domain-containing protein</fullName>
    </recommendedName>
</protein>
<dbReference type="Proteomes" id="UP000069030">
    <property type="component" value="Chromosome"/>
</dbReference>
<sequence length="135" mass="16192">MLKLNERVYVKHLTLVEVNKRDMGATIDFNEGCIKQFVETLRSDDPEIRKQLDVDYDRDKNTYILVTVRPDWMDDTIIRRHPFVKFKYVGTQKVWKLYWLRANGKWQVYDELSETVDLDDIFKEIVSDPYGCFFG</sequence>
<accession>A0AAI8G6I7</accession>
<proteinExistence type="predicted"/>
<dbReference type="EMBL" id="CP013690">
    <property type="protein sequence ID" value="ALU27946.1"/>
    <property type="molecule type" value="Genomic_DNA"/>
</dbReference>
<dbReference type="AlphaFoldDB" id="A0AAI8G6I7"/>
<dbReference type="InterPro" id="IPR021388">
    <property type="entry name" value="DUF3024"/>
</dbReference>
<evidence type="ECO:0008006" key="3">
    <source>
        <dbReference type="Google" id="ProtNLM"/>
    </source>
</evidence>
<gene>
    <name evidence="1" type="ORF">AS202_18115</name>
</gene>
<dbReference type="KEGG" id="mod:AS202_18115"/>
<evidence type="ECO:0000313" key="1">
    <source>
        <dbReference type="EMBL" id="ALU27946.1"/>
    </source>
</evidence>
<dbReference type="Pfam" id="PF11225">
    <property type="entry name" value="DUF3024"/>
    <property type="match status" value="1"/>
</dbReference>